<dbReference type="PANTHER" id="PTHR46577">
    <property type="entry name" value="HTH-TYPE TRANSCRIPTIONAL REGULATORY PROTEIN GABR"/>
    <property type="match status" value="1"/>
</dbReference>
<evidence type="ECO:0000313" key="9">
    <source>
        <dbReference type="Proteomes" id="UP000010467"/>
    </source>
</evidence>
<evidence type="ECO:0000256" key="5">
    <source>
        <dbReference type="ARBA" id="ARBA00023163"/>
    </source>
</evidence>
<dbReference type="Proteomes" id="UP000010467">
    <property type="component" value="Chromosome"/>
</dbReference>
<dbReference type="RefSeq" id="WP_015236504.1">
    <property type="nucleotide sequence ID" value="NC_019793.1"/>
</dbReference>
<evidence type="ECO:0000256" key="2">
    <source>
        <dbReference type="ARBA" id="ARBA00022898"/>
    </source>
</evidence>
<keyword evidence="8" id="KW-0032">Aminotransferase</keyword>
<dbReference type="AlphaFoldDB" id="L0A4V7"/>
<feature type="domain" description="HTH gntR-type" evidence="7">
    <location>
        <begin position="27"/>
        <end position="95"/>
    </location>
</feature>
<evidence type="ECO:0000259" key="7">
    <source>
        <dbReference type="PROSITE" id="PS50949"/>
    </source>
</evidence>
<dbReference type="SUPFAM" id="SSF46785">
    <property type="entry name" value="Winged helix' DNA-binding domain"/>
    <property type="match status" value="1"/>
</dbReference>
<dbReference type="PATRIC" id="fig|937777.3.peg.2751"/>
<dbReference type="GO" id="GO:0008483">
    <property type="term" value="F:transaminase activity"/>
    <property type="evidence" value="ECO:0007669"/>
    <property type="project" value="UniProtKB-KW"/>
</dbReference>
<keyword evidence="9" id="KW-1185">Reference proteome</keyword>
<evidence type="ECO:0000313" key="8">
    <source>
        <dbReference type="EMBL" id="AFZ68202.1"/>
    </source>
</evidence>
<protein>
    <submittedName>
        <fullName evidence="8">Transcriptional regulator with HTH domain and aminotransferase domain protein</fullName>
    </submittedName>
</protein>
<sequence>MPEPLANTLPGSRAELPVLLQLERGTEALHRQIARQLRAAILDGRLARSAPLPSTRALSRELGVARGAVVEAYAELHAEGYLESRHGSGTRVMAASPPTGPRGTRASVPGETSRWLRGEPDPVAADGPPSAPGIHFRLGQPSVRELDQDAWRRAWRDMLQGVPPCDYGDARGEVELRSTLAGFLTRSRGLPTAPDDLIVTTGAAQGLNLLARAVLREGDRVAFEEPGYRFARQVLGLHGAGVMPVNVDDDGLRVEELPEGHGAPLMLYCTPSHQYPLGSRLPVARRLALLAWAERNDVLIVEDDYDSEFRYGAPPLPTLASLDRTRVVYMGTLSKVLMPAVRLGYLVAPPALSARVIREKTLADRHDPWPLQRALAAFIAQGSLERHVRRMRRVYAAKREVLTQELRPLEPTARLTGIEAGLHACLELQSPLSARTVAAACAARGVHLSPLDSYYLGPVQREALLLGYGALSLTEIKEGVAVLREVLNESAGVKGPG</sequence>
<dbReference type="InterPro" id="IPR015421">
    <property type="entry name" value="PyrdxlP-dep_Trfase_major"/>
</dbReference>
<dbReference type="InterPro" id="IPR051446">
    <property type="entry name" value="HTH_trans_reg/aminotransferase"/>
</dbReference>
<reference evidence="9" key="1">
    <citation type="submission" date="2012-03" db="EMBL/GenBank/DDBJ databases">
        <title>Complete sequence of chromosome of Deinococcus peraridilitoris DSM 19664.</title>
        <authorList>
            <person name="Lucas S."/>
            <person name="Copeland A."/>
            <person name="Lapidus A."/>
            <person name="Glavina del Rio T."/>
            <person name="Dalin E."/>
            <person name="Tice H."/>
            <person name="Bruce D."/>
            <person name="Goodwin L."/>
            <person name="Pitluck S."/>
            <person name="Peters L."/>
            <person name="Mikhailova N."/>
            <person name="Lu M."/>
            <person name="Kyrpides N."/>
            <person name="Mavromatis K."/>
            <person name="Ivanova N."/>
            <person name="Brettin T."/>
            <person name="Detter J.C."/>
            <person name="Han C."/>
            <person name="Larimer F."/>
            <person name="Land M."/>
            <person name="Hauser L."/>
            <person name="Markowitz V."/>
            <person name="Cheng J.-F."/>
            <person name="Hugenholtz P."/>
            <person name="Woyke T."/>
            <person name="Wu D."/>
            <person name="Pukall R."/>
            <person name="Steenblock K."/>
            <person name="Brambilla E."/>
            <person name="Klenk H.-P."/>
            <person name="Eisen J.A."/>
        </authorList>
    </citation>
    <scope>NUCLEOTIDE SEQUENCE [LARGE SCALE GENOMIC DNA]</scope>
    <source>
        <strain evidence="9">DSM 19664 / LMG 22246 / CIP 109416 / KR-200</strain>
    </source>
</reference>
<dbReference type="eggNOG" id="COG1167">
    <property type="taxonomic scope" value="Bacteria"/>
</dbReference>
<dbReference type="InterPro" id="IPR004839">
    <property type="entry name" value="Aminotransferase_I/II_large"/>
</dbReference>
<dbReference type="KEGG" id="dpd:Deipe_2738"/>
<dbReference type="Gene3D" id="1.10.10.10">
    <property type="entry name" value="Winged helix-like DNA-binding domain superfamily/Winged helix DNA-binding domain"/>
    <property type="match status" value="1"/>
</dbReference>
<dbReference type="SMART" id="SM00345">
    <property type="entry name" value="HTH_GNTR"/>
    <property type="match status" value="1"/>
</dbReference>
<dbReference type="PANTHER" id="PTHR46577:SF1">
    <property type="entry name" value="HTH-TYPE TRANSCRIPTIONAL REGULATORY PROTEIN GABR"/>
    <property type="match status" value="1"/>
</dbReference>
<keyword evidence="3" id="KW-0805">Transcription regulation</keyword>
<dbReference type="STRING" id="937777.Deipe_2738"/>
<keyword evidence="4" id="KW-0238">DNA-binding</keyword>
<evidence type="ECO:0000256" key="6">
    <source>
        <dbReference type="SAM" id="MobiDB-lite"/>
    </source>
</evidence>
<dbReference type="GO" id="GO:0030170">
    <property type="term" value="F:pyridoxal phosphate binding"/>
    <property type="evidence" value="ECO:0007669"/>
    <property type="project" value="InterPro"/>
</dbReference>
<keyword evidence="2" id="KW-0663">Pyridoxal phosphate</keyword>
<keyword evidence="8" id="KW-0808">Transferase</keyword>
<feature type="region of interest" description="Disordered" evidence="6">
    <location>
        <begin position="88"/>
        <end position="137"/>
    </location>
</feature>
<dbReference type="Pfam" id="PF00392">
    <property type="entry name" value="GntR"/>
    <property type="match status" value="1"/>
</dbReference>
<dbReference type="GO" id="GO:0003677">
    <property type="term" value="F:DNA binding"/>
    <property type="evidence" value="ECO:0007669"/>
    <property type="project" value="UniProtKB-KW"/>
</dbReference>
<evidence type="ECO:0000256" key="1">
    <source>
        <dbReference type="ARBA" id="ARBA00005384"/>
    </source>
</evidence>
<dbReference type="CDD" id="cd07377">
    <property type="entry name" value="WHTH_GntR"/>
    <property type="match status" value="1"/>
</dbReference>
<dbReference type="InterPro" id="IPR036390">
    <property type="entry name" value="WH_DNA-bd_sf"/>
</dbReference>
<dbReference type="PRINTS" id="PR00035">
    <property type="entry name" value="HTHGNTR"/>
</dbReference>
<comment type="similarity">
    <text evidence="1">In the C-terminal section; belongs to the class-I pyridoxal-phosphate-dependent aminotransferase family.</text>
</comment>
<dbReference type="CDD" id="cd00609">
    <property type="entry name" value="AAT_like"/>
    <property type="match status" value="1"/>
</dbReference>
<accession>L0A4V7</accession>
<dbReference type="Gene3D" id="3.40.640.10">
    <property type="entry name" value="Type I PLP-dependent aspartate aminotransferase-like (Major domain)"/>
    <property type="match status" value="1"/>
</dbReference>
<dbReference type="PROSITE" id="PS50949">
    <property type="entry name" value="HTH_GNTR"/>
    <property type="match status" value="1"/>
</dbReference>
<evidence type="ECO:0000256" key="3">
    <source>
        <dbReference type="ARBA" id="ARBA00023015"/>
    </source>
</evidence>
<gene>
    <name evidence="8" type="ordered locus">Deipe_2738</name>
</gene>
<dbReference type="Pfam" id="PF00155">
    <property type="entry name" value="Aminotran_1_2"/>
    <property type="match status" value="1"/>
</dbReference>
<dbReference type="HOGENOM" id="CLU_017584_0_1_0"/>
<dbReference type="InterPro" id="IPR015424">
    <property type="entry name" value="PyrdxlP-dep_Trfase"/>
</dbReference>
<dbReference type="SUPFAM" id="SSF53383">
    <property type="entry name" value="PLP-dependent transferases"/>
    <property type="match status" value="1"/>
</dbReference>
<dbReference type="OrthoDB" id="9808770at2"/>
<dbReference type="GO" id="GO:0003700">
    <property type="term" value="F:DNA-binding transcription factor activity"/>
    <property type="evidence" value="ECO:0007669"/>
    <property type="project" value="InterPro"/>
</dbReference>
<organism evidence="8 9">
    <name type="scientific">Deinococcus peraridilitoris (strain DSM 19664 / LMG 22246 / CIP 109416 / KR-200)</name>
    <dbReference type="NCBI Taxonomy" id="937777"/>
    <lineage>
        <taxon>Bacteria</taxon>
        <taxon>Thermotogati</taxon>
        <taxon>Deinococcota</taxon>
        <taxon>Deinococci</taxon>
        <taxon>Deinococcales</taxon>
        <taxon>Deinococcaceae</taxon>
        <taxon>Deinococcus</taxon>
    </lineage>
</organism>
<name>L0A4V7_DEIPD</name>
<dbReference type="EMBL" id="CP003382">
    <property type="protein sequence ID" value="AFZ68202.1"/>
    <property type="molecule type" value="Genomic_DNA"/>
</dbReference>
<dbReference type="InterPro" id="IPR036388">
    <property type="entry name" value="WH-like_DNA-bd_sf"/>
</dbReference>
<dbReference type="InterPro" id="IPR000524">
    <property type="entry name" value="Tscrpt_reg_HTH_GntR"/>
</dbReference>
<proteinExistence type="inferred from homology"/>
<evidence type="ECO:0000256" key="4">
    <source>
        <dbReference type="ARBA" id="ARBA00023125"/>
    </source>
</evidence>
<keyword evidence="5" id="KW-0804">Transcription</keyword>